<dbReference type="Proteomes" id="UP000601171">
    <property type="component" value="Unassembled WGS sequence"/>
</dbReference>
<keyword evidence="3" id="KW-1185">Reference proteome</keyword>
<dbReference type="InterPro" id="IPR013693">
    <property type="entry name" value="SpoIID/LytB_N"/>
</dbReference>
<dbReference type="GO" id="GO:0030288">
    <property type="term" value="C:outer membrane-bounded periplasmic space"/>
    <property type="evidence" value="ECO:0007669"/>
    <property type="project" value="TreeGrafter"/>
</dbReference>
<sequence>MKKFILLIISFILLIPYISFGATQNGTYLNVKIGNNINISENISLSADNGFYLYDKNSKREITYIENNHLIAKGNQNGIIEIYDQSYNYITEISGDGSVILGSGNTRDSIVQVDQNKYRDYITFLVRNNEILLLNHIELDNYLYGVLPREIPASSPIEALKAQAIASRSYTMANINKHINEGYNLCDKVHCQVYGAYDNENPATNQAVDETKGTYAYYDGKIIDATFHSTSGGYTEDSSNVWGNSVPYLVAVEDEFSANTPNSNWTVEITARELKDKLLSSGVDIGDIIEIQLLDITEANRVQKLKIKGTKGEHILSSSNFRNLVGASFLKSTWFNVSTTGASSNTKVYALSGDSTVPREMNLDDAYILNDANKSTVSRDIVSRAIGKDRTSSLDGKSSSKPTTFVFNGKGYGHGVGMSQYGAIEMAKQGYNYEDIIKHYYKDVELINEN</sequence>
<reference evidence="2" key="1">
    <citation type="submission" date="2020-08" db="EMBL/GenBank/DDBJ databases">
        <title>Genome public.</title>
        <authorList>
            <person name="Liu C."/>
            <person name="Sun Q."/>
        </authorList>
    </citation>
    <scope>NUCLEOTIDE SEQUENCE</scope>
    <source>
        <strain evidence="2">BX21</strain>
    </source>
</reference>
<dbReference type="AlphaFoldDB" id="A0A926IKN5"/>
<evidence type="ECO:0000313" key="3">
    <source>
        <dbReference type="Proteomes" id="UP000601171"/>
    </source>
</evidence>
<dbReference type="EMBL" id="JACRTG010000025">
    <property type="protein sequence ID" value="MBC8588691.1"/>
    <property type="molecule type" value="Genomic_DNA"/>
</dbReference>
<dbReference type="PANTHER" id="PTHR30032:SF4">
    <property type="entry name" value="AMIDASE ENHANCER"/>
    <property type="match status" value="1"/>
</dbReference>
<dbReference type="NCBIfam" id="TIGR02669">
    <property type="entry name" value="SpoIID_LytB"/>
    <property type="match status" value="1"/>
</dbReference>
<feature type="domain" description="Sporulation stage II protein D amidase enhancer LytB N-terminal" evidence="1">
    <location>
        <begin position="128"/>
        <end position="218"/>
    </location>
</feature>
<dbReference type="PANTHER" id="PTHR30032">
    <property type="entry name" value="N-ACETYLMURAMOYL-L-ALANINE AMIDASE-RELATED"/>
    <property type="match status" value="1"/>
</dbReference>
<dbReference type="GO" id="GO:0030435">
    <property type="term" value="P:sporulation resulting in formation of a cellular spore"/>
    <property type="evidence" value="ECO:0007669"/>
    <property type="project" value="InterPro"/>
</dbReference>
<protein>
    <submittedName>
        <fullName evidence="2">SpoIID/LytB domain-containing protein</fullName>
    </submittedName>
</protein>
<evidence type="ECO:0000313" key="2">
    <source>
        <dbReference type="EMBL" id="MBC8588691.1"/>
    </source>
</evidence>
<dbReference type="Pfam" id="PF08486">
    <property type="entry name" value="SpoIID"/>
    <property type="match status" value="1"/>
</dbReference>
<gene>
    <name evidence="2" type="ORF">H8707_10675</name>
</gene>
<name>A0A926IKN5_9FIRM</name>
<dbReference type="InterPro" id="IPR051922">
    <property type="entry name" value="Bact_Sporulation_Assoc"/>
</dbReference>
<organism evidence="2 3">
    <name type="scientific">Paratissierella segnis</name>
    <dbReference type="NCBI Taxonomy" id="2763679"/>
    <lineage>
        <taxon>Bacteria</taxon>
        <taxon>Bacillati</taxon>
        <taxon>Bacillota</taxon>
        <taxon>Tissierellia</taxon>
        <taxon>Tissierellales</taxon>
        <taxon>Tissierellaceae</taxon>
        <taxon>Paratissierella</taxon>
    </lineage>
</organism>
<evidence type="ECO:0000259" key="1">
    <source>
        <dbReference type="Pfam" id="PF08486"/>
    </source>
</evidence>
<accession>A0A926IKN5</accession>
<dbReference type="InterPro" id="IPR013486">
    <property type="entry name" value="SpoIID/LytB"/>
</dbReference>
<proteinExistence type="predicted"/>
<dbReference type="RefSeq" id="WP_262430145.1">
    <property type="nucleotide sequence ID" value="NZ_JACRTG010000025.1"/>
</dbReference>
<comment type="caution">
    <text evidence="2">The sequence shown here is derived from an EMBL/GenBank/DDBJ whole genome shotgun (WGS) entry which is preliminary data.</text>
</comment>